<protein>
    <submittedName>
        <fullName evidence="1">Uncharacterized protein</fullName>
    </submittedName>
</protein>
<reference evidence="1 2" key="1">
    <citation type="submission" date="2020-03" db="EMBL/GenBank/DDBJ databases">
        <title>Draft genome of Streptomyces sp. ventii, isolated from the Axial Seamount in the Pacific Ocean, and resequencing of the two type strains Streptomyces lonarensis strain NCL 716 and Streptomyces bohaiensis strain 11A07.</title>
        <authorList>
            <person name="Loughran R.M."/>
            <person name="Pfannmuller K.M."/>
            <person name="Wasson B.J."/>
            <person name="Deadmond M.C."/>
            <person name="Paddock B.E."/>
            <person name="Koyack M.J."/>
            <person name="Gallegos D.A."/>
            <person name="Mitchell E.A."/>
            <person name="Ushijima B."/>
            <person name="Saw J.H."/>
            <person name="Mcphail K.L."/>
            <person name="Videau P."/>
        </authorList>
    </citation>
    <scope>NUCLEOTIDE SEQUENCE [LARGE SCALE GENOMIC DNA]</scope>
    <source>
        <strain evidence="1 2">11A07</strain>
    </source>
</reference>
<evidence type="ECO:0000313" key="1">
    <source>
        <dbReference type="EMBL" id="NJQ13946.1"/>
    </source>
</evidence>
<keyword evidence="2" id="KW-1185">Reference proteome</keyword>
<comment type="caution">
    <text evidence="1">The sequence shown here is derived from an EMBL/GenBank/DDBJ whole genome shotgun (WGS) entry which is preliminary data.</text>
</comment>
<accession>A0ABX1C6U0</accession>
<evidence type="ECO:0000313" key="2">
    <source>
        <dbReference type="Proteomes" id="UP000727056"/>
    </source>
</evidence>
<dbReference type="RefSeq" id="WP_168086780.1">
    <property type="nucleotide sequence ID" value="NZ_BHZH01000017.1"/>
</dbReference>
<dbReference type="EMBL" id="JAAVJC010000011">
    <property type="protein sequence ID" value="NJQ13946.1"/>
    <property type="molecule type" value="Genomic_DNA"/>
</dbReference>
<sequence>MFGKKKHDEWPLTATLDWRDIRKFSAAPYGGSSGITPEMRDRCAGLTPVWATAAEGFVQRWGLVAYVDQQVEGGTMDGAFGLFTDPEHLRPICRLLEPETGDEGRLTYTAADEHGATIGTITKEPPSRRPFKHTWRIGTPGGRIIHGRNSIATKQAHLQAARETLNPFNFVSTALDEGGGSEIGPRGRRLLWVDPAGENKPVRRSYLMSSRSADFAAITELGAATIDRRLALLAAVAEARSLNLSPFTA</sequence>
<proteinExistence type="predicted"/>
<organism evidence="1 2">
    <name type="scientific">Streptomyces bohaiensis</name>
    <dbReference type="NCBI Taxonomy" id="1431344"/>
    <lineage>
        <taxon>Bacteria</taxon>
        <taxon>Bacillati</taxon>
        <taxon>Actinomycetota</taxon>
        <taxon>Actinomycetes</taxon>
        <taxon>Kitasatosporales</taxon>
        <taxon>Streptomycetaceae</taxon>
        <taxon>Streptomyces</taxon>
    </lineage>
</organism>
<dbReference type="Proteomes" id="UP000727056">
    <property type="component" value="Unassembled WGS sequence"/>
</dbReference>
<name>A0ABX1C6U0_9ACTN</name>
<gene>
    <name evidence="1" type="ORF">HCN52_03060</name>
</gene>